<dbReference type="Pfam" id="PF00535">
    <property type="entry name" value="Glycos_transf_2"/>
    <property type="match status" value="1"/>
</dbReference>
<organism evidence="2 3">
    <name type="scientific">Novosphingobium cyanobacteriorum</name>
    <dbReference type="NCBI Taxonomy" id="3024215"/>
    <lineage>
        <taxon>Bacteria</taxon>
        <taxon>Pseudomonadati</taxon>
        <taxon>Pseudomonadota</taxon>
        <taxon>Alphaproteobacteria</taxon>
        <taxon>Sphingomonadales</taxon>
        <taxon>Sphingomonadaceae</taxon>
        <taxon>Novosphingobium</taxon>
    </lineage>
</organism>
<sequence>MRSPRVSVVCIFYQAERFLAEAVDSVLAQDFADWELLLVDDGSTDGGTALAQGYVTRHPGRIRYLDHPGHANRGMSATRNRGIAEAQGEYLAFIDADDVWRAAKLAEQVALLDADPAAAMVCGNLEYWRSWDGGRDAVVRIGPPRHGPLGSAPLRSSPPDTLLDCYPLGMMPAVSVDALVRRSVAEAVGRFEEQFTALYEDQAFFAKVMASHPVIFADRSWLRYRQHGGNTVSTAHADGSYRASRAAFLVWLESWIAPRNLPGKARLQRAIAREQWKLSHPLAAKVLNRIQRRFPRLMR</sequence>
<dbReference type="PANTHER" id="PTHR22916">
    <property type="entry name" value="GLYCOSYLTRANSFERASE"/>
    <property type="match status" value="1"/>
</dbReference>
<dbReference type="PANTHER" id="PTHR22916:SF3">
    <property type="entry name" value="UDP-GLCNAC:BETAGAL BETA-1,3-N-ACETYLGLUCOSAMINYLTRANSFERASE-LIKE PROTEIN 1"/>
    <property type="match status" value="1"/>
</dbReference>
<evidence type="ECO:0000313" key="2">
    <source>
        <dbReference type="EMBL" id="MDF8333123.1"/>
    </source>
</evidence>
<keyword evidence="2" id="KW-0328">Glycosyltransferase</keyword>
<name>A0ABT6CIL0_9SPHN</name>
<dbReference type="InterPro" id="IPR001173">
    <property type="entry name" value="Glyco_trans_2-like"/>
</dbReference>
<comment type="caution">
    <text evidence="2">The sequence shown here is derived from an EMBL/GenBank/DDBJ whole genome shotgun (WGS) entry which is preliminary data.</text>
</comment>
<dbReference type="GO" id="GO:0016757">
    <property type="term" value="F:glycosyltransferase activity"/>
    <property type="evidence" value="ECO:0007669"/>
    <property type="project" value="UniProtKB-KW"/>
</dbReference>
<dbReference type="EMBL" id="JAROCY010000006">
    <property type="protein sequence ID" value="MDF8333123.1"/>
    <property type="molecule type" value="Genomic_DNA"/>
</dbReference>
<feature type="domain" description="Glycosyltransferase 2-like" evidence="1">
    <location>
        <begin position="7"/>
        <end position="124"/>
    </location>
</feature>
<keyword evidence="3" id="KW-1185">Reference proteome</keyword>
<reference evidence="2 3" key="1">
    <citation type="submission" date="2023-03" db="EMBL/GenBank/DDBJ databases">
        <title>Novosphingobium cyanobacteriorum sp. nov., isolated from a eutrophic reservoir during the Microcystis bloom period.</title>
        <authorList>
            <person name="Kang M."/>
            <person name="Le V."/>
            <person name="Ko S.-R."/>
            <person name="Lee S.-A."/>
            <person name="Ahn C.-Y."/>
        </authorList>
    </citation>
    <scope>NUCLEOTIDE SEQUENCE [LARGE SCALE GENOMIC DNA]</scope>
    <source>
        <strain evidence="2 3">HBC54</strain>
    </source>
</reference>
<evidence type="ECO:0000313" key="3">
    <source>
        <dbReference type="Proteomes" id="UP001222770"/>
    </source>
</evidence>
<keyword evidence="2" id="KW-0808">Transferase</keyword>
<dbReference type="RefSeq" id="WP_277276499.1">
    <property type="nucleotide sequence ID" value="NZ_JAROCY010000006.1"/>
</dbReference>
<evidence type="ECO:0000259" key="1">
    <source>
        <dbReference type="Pfam" id="PF00535"/>
    </source>
</evidence>
<dbReference type="Gene3D" id="3.90.550.10">
    <property type="entry name" value="Spore Coat Polysaccharide Biosynthesis Protein SpsA, Chain A"/>
    <property type="match status" value="1"/>
</dbReference>
<gene>
    <name evidence="2" type="ORF">POM99_07930</name>
</gene>
<protein>
    <submittedName>
        <fullName evidence="2">Glycosyltransferase</fullName>
        <ecNumber evidence="2">2.4.-.-</ecNumber>
    </submittedName>
</protein>
<dbReference type="InterPro" id="IPR029044">
    <property type="entry name" value="Nucleotide-diphossugar_trans"/>
</dbReference>
<dbReference type="EC" id="2.4.-.-" evidence="2"/>
<dbReference type="SUPFAM" id="SSF53448">
    <property type="entry name" value="Nucleotide-diphospho-sugar transferases"/>
    <property type="match status" value="1"/>
</dbReference>
<proteinExistence type="predicted"/>
<accession>A0ABT6CIL0</accession>
<dbReference type="Proteomes" id="UP001222770">
    <property type="component" value="Unassembled WGS sequence"/>
</dbReference>